<evidence type="ECO:0000256" key="1">
    <source>
        <dbReference type="SAM" id="SignalP"/>
    </source>
</evidence>
<evidence type="ECO:0000313" key="2">
    <source>
        <dbReference type="EMBL" id="KHM99245.1"/>
    </source>
</evidence>
<keyword evidence="1" id="KW-0732">Signal</keyword>
<evidence type="ECO:0000313" key="4">
    <source>
        <dbReference type="Proteomes" id="UP000289340"/>
    </source>
</evidence>
<dbReference type="EMBL" id="KN671911">
    <property type="protein sequence ID" value="KHM99245.1"/>
    <property type="molecule type" value="Genomic_DNA"/>
</dbReference>
<dbReference type="SMR" id="A0A0B2NQC3"/>
<reference evidence="3 4" key="2">
    <citation type="submission" date="2018-09" db="EMBL/GenBank/DDBJ databases">
        <title>A high-quality reference genome of wild soybean provides a powerful tool to mine soybean genomes.</title>
        <authorList>
            <person name="Xie M."/>
            <person name="Chung C.Y.L."/>
            <person name="Li M.-W."/>
            <person name="Wong F.-L."/>
            <person name="Chan T.-F."/>
            <person name="Lam H.-M."/>
        </authorList>
    </citation>
    <scope>NUCLEOTIDE SEQUENCE [LARGE SCALE GENOMIC DNA]</scope>
    <source>
        <strain evidence="4">cv. W05</strain>
        <tissue evidence="3">Hypocotyl of etiolated seedlings</tissue>
    </source>
</reference>
<proteinExistence type="predicted"/>
<feature type="chain" id="PRO_5040666365" description="Defensin-like protein" evidence="1">
    <location>
        <begin position="22"/>
        <end position="70"/>
    </location>
</feature>
<sequence length="70" mass="7541">MASRFDQALLLGIIFVAFVLTSGPATVAQDCGPLKCIIGHNDFCMQCCRREGFGSGICKNDGKYTRCSCT</sequence>
<keyword evidence="4" id="KW-1185">Reference proteome</keyword>
<dbReference type="Proteomes" id="UP000053555">
    <property type="component" value="Unassembled WGS sequence"/>
</dbReference>
<evidence type="ECO:0000313" key="3">
    <source>
        <dbReference type="EMBL" id="RZB59689.1"/>
    </source>
</evidence>
<protein>
    <recommendedName>
        <fullName evidence="5">Defensin-like protein</fullName>
    </recommendedName>
</protein>
<dbReference type="Proteomes" id="UP000289340">
    <property type="component" value="Chromosome 16"/>
</dbReference>
<gene>
    <name evidence="3" type="ORF">D0Y65_042766</name>
    <name evidence="2" type="ORF">glysoja_034770</name>
</gene>
<organism evidence="2">
    <name type="scientific">Glycine soja</name>
    <name type="common">Wild soybean</name>
    <dbReference type="NCBI Taxonomy" id="3848"/>
    <lineage>
        <taxon>Eukaryota</taxon>
        <taxon>Viridiplantae</taxon>
        <taxon>Streptophyta</taxon>
        <taxon>Embryophyta</taxon>
        <taxon>Tracheophyta</taxon>
        <taxon>Spermatophyta</taxon>
        <taxon>Magnoliopsida</taxon>
        <taxon>eudicotyledons</taxon>
        <taxon>Gunneridae</taxon>
        <taxon>Pentapetalae</taxon>
        <taxon>rosids</taxon>
        <taxon>fabids</taxon>
        <taxon>Fabales</taxon>
        <taxon>Fabaceae</taxon>
        <taxon>Papilionoideae</taxon>
        <taxon>50 kb inversion clade</taxon>
        <taxon>NPAAA clade</taxon>
        <taxon>indigoferoid/millettioid clade</taxon>
        <taxon>Phaseoleae</taxon>
        <taxon>Glycine</taxon>
        <taxon>Glycine subgen. Soja</taxon>
    </lineage>
</organism>
<reference evidence="2" key="1">
    <citation type="submission" date="2014-07" db="EMBL/GenBank/DDBJ databases">
        <title>Identification of a novel salt tolerance gene in wild soybean by whole-genome sequencing.</title>
        <authorList>
            <person name="Lam H.-M."/>
            <person name="Qi X."/>
            <person name="Li M.-W."/>
            <person name="Liu X."/>
            <person name="Xie M."/>
            <person name="Ni M."/>
            <person name="Xu X."/>
        </authorList>
    </citation>
    <scope>NUCLEOTIDE SEQUENCE [LARGE SCALE GENOMIC DNA]</scope>
    <source>
        <tissue evidence="2">Root</tissue>
    </source>
</reference>
<accession>A0A0B2NQC3</accession>
<feature type="signal peptide" evidence="1">
    <location>
        <begin position="1"/>
        <end position="21"/>
    </location>
</feature>
<dbReference type="AlphaFoldDB" id="A0A0B2NQC3"/>
<evidence type="ECO:0008006" key="5">
    <source>
        <dbReference type="Google" id="ProtNLM"/>
    </source>
</evidence>
<name>A0A0B2NQC3_GLYSO</name>
<dbReference type="EMBL" id="QZWG01000016">
    <property type="protein sequence ID" value="RZB59689.1"/>
    <property type="molecule type" value="Genomic_DNA"/>
</dbReference>